<evidence type="ECO:0000313" key="4">
    <source>
        <dbReference type="EMBL" id="PRY31464.1"/>
    </source>
</evidence>
<dbReference type="InterPro" id="IPR050789">
    <property type="entry name" value="Diverse_Enzym_Activities"/>
</dbReference>
<reference evidence="4 5" key="1">
    <citation type="submission" date="2018-03" db="EMBL/GenBank/DDBJ databases">
        <title>Genomic Encyclopedia of Archaeal and Bacterial Type Strains, Phase II (KMG-II): from individual species to whole genera.</title>
        <authorList>
            <person name="Goeker M."/>
        </authorList>
    </citation>
    <scope>NUCLEOTIDE SEQUENCE [LARGE SCALE GENOMIC DNA]</scope>
    <source>
        <strain evidence="4 5">DSM 45348</strain>
    </source>
</reference>
<dbReference type="Gene3D" id="3.40.710.10">
    <property type="entry name" value="DD-peptidase/beta-lactamase superfamily"/>
    <property type="match status" value="1"/>
</dbReference>
<dbReference type="SUPFAM" id="SSF56601">
    <property type="entry name" value="beta-lactamase/transpeptidase-like"/>
    <property type="match status" value="1"/>
</dbReference>
<evidence type="ECO:0000313" key="5">
    <source>
        <dbReference type="Proteomes" id="UP000239209"/>
    </source>
</evidence>
<feature type="compositionally biased region" description="Low complexity" evidence="2">
    <location>
        <begin position="42"/>
        <end position="90"/>
    </location>
</feature>
<dbReference type="AlphaFoldDB" id="A0A2T0SDG8"/>
<dbReference type="PANTHER" id="PTHR43283:SF11">
    <property type="entry name" value="BETA-LACTAMASE-RELATED DOMAIN-CONTAINING PROTEIN"/>
    <property type="match status" value="1"/>
</dbReference>
<evidence type="ECO:0000256" key="2">
    <source>
        <dbReference type="SAM" id="MobiDB-lite"/>
    </source>
</evidence>
<dbReference type="Pfam" id="PF00144">
    <property type="entry name" value="Beta-lactamase"/>
    <property type="match status" value="1"/>
</dbReference>
<sequence length="528" mass="54668">MISVSRAIILAMPDTVPAPRPLAPGPATSHGATTSPGAATPHSATATQGAATHSAAATQGATPTPRAATSRDAAATPRAPATRGAAATHGATAVLGRRGLLGAGLAATAAALAGCGDGRRPLWAGPAPETVPLAGRAAPSASPGSVLQTRAAAPPPYAARVHNVLTKYLKPTPDNPQHPGYAGAVALVTVDGRTTLHTAAGHALRYRAGPVELAASKRVPVRLTSIFDLASLTKVYTALLVLQLADRGLVDLDAPVRTYLPDFTGTGKDKVTIAQLLAHTGALPVGAKVTGLPDNAARWKAVMTTPLIRGATPGDTFRYSSVGLMVLGRLVEKLTGKTLDRAVRDNLTAPLGLKDTGFRPLTWVTDKQRLVATDARSSRGLLRGTVHDDVANHLGGVAGHAGLFATARDVAVIGQLMLDGGTYNGKRILSPQILERALTNANRGKRAIDAERPQRTADHGLGVELNQPWFMGRLSSPTSFGHTGFTGTSLLVVPARRMVVVLLTNRAHPNWSWSNPDTHRVAVHNAIA</sequence>
<gene>
    <name evidence="4" type="ORF">CLV70_103351</name>
</gene>
<accession>A0A2T0SDG8</accession>
<keyword evidence="5" id="KW-1185">Reference proteome</keyword>
<name>A0A2T0SDG8_9ACTN</name>
<organism evidence="4 5">
    <name type="scientific">Pseudosporangium ferrugineum</name>
    <dbReference type="NCBI Taxonomy" id="439699"/>
    <lineage>
        <taxon>Bacteria</taxon>
        <taxon>Bacillati</taxon>
        <taxon>Actinomycetota</taxon>
        <taxon>Actinomycetes</taxon>
        <taxon>Micromonosporales</taxon>
        <taxon>Micromonosporaceae</taxon>
        <taxon>Pseudosporangium</taxon>
    </lineage>
</organism>
<feature type="region of interest" description="Disordered" evidence="2">
    <location>
        <begin position="15"/>
        <end position="90"/>
    </location>
</feature>
<keyword evidence="1" id="KW-0378">Hydrolase</keyword>
<dbReference type="EMBL" id="PVZG01000003">
    <property type="protein sequence ID" value="PRY31464.1"/>
    <property type="molecule type" value="Genomic_DNA"/>
</dbReference>
<dbReference type="GO" id="GO:0016787">
    <property type="term" value="F:hydrolase activity"/>
    <property type="evidence" value="ECO:0007669"/>
    <property type="project" value="UniProtKB-KW"/>
</dbReference>
<dbReference type="PANTHER" id="PTHR43283">
    <property type="entry name" value="BETA-LACTAMASE-RELATED"/>
    <property type="match status" value="1"/>
</dbReference>
<protein>
    <submittedName>
        <fullName evidence="4">CubicO group peptidase (Beta-lactamase class C family)</fullName>
    </submittedName>
</protein>
<dbReference type="Proteomes" id="UP000239209">
    <property type="component" value="Unassembled WGS sequence"/>
</dbReference>
<evidence type="ECO:0000259" key="3">
    <source>
        <dbReference type="Pfam" id="PF00144"/>
    </source>
</evidence>
<dbReference type="InterPro" id="IPR001466">
    <property type="entry name" value="Beta-lactam-related"/>
</dbReference>
<comment type="caution">
    <text evidence="4">The sequence shown here is derived from an EMBL/GenBank/DDBJ whole genome shotgun (WGS) entry which is preliminary data.</text>
</comment>
<evidence type="ECO:0000256" key="1">
    <source>
        <dbReference type="ARBA" id="ARBA00022801"/>
    </source>
</evidence>
<proteinExistence type="predicted"/>
<feature type="domain" description="Beta-lactamase-related" evidence="3">
    <location>
        <begin position="179"/>
        <end position="514"/>
    </location>
</feature>
<dbReference type="InterPro" id="IPR012338">
    <property type="entry name" value="Beta-lactam/transpept-like"/>
</dbReference>